<keyword evidence="1" id="KW-0479">Metal-binding</keyword>
<dbReference type="GO" id="GO:0016787">
    <property type="term" value="F:hydrolase activity"/>
    <property type="evidence" value="ECO:0007669"/>
    <property type="project" value="UniProtKB-KW"/>
</dbReference>
<reference evidence="5" key="1">
    <citation type="journal article" date="2019" name="Int. J. Syst. Evol. Microbiol.">
        <title>The Global Catalogue of Microorganisms (GCM) 10K type strain sequencing project: providing services to taxonomists for standard genome sequencing and annotation.</title>
        <authorList>
            <consortium name="The Broad Institute Genomics Platform"/>
            <consortium name="The Broad Institute Genome Sequencing Center for Infectious Disease"/>
            <person name="Wu L."/>
            <person name="Ma J."/>
        </authorList>
    </citation>
    <scope>NUCLEOTIDE SEQUENCE [LARGE SCALE GENOMIC DNA]</scope>
    <source>
        <strain evidence="5">CCUG 60529</strain>
    </source>
</reference>
<dbReference type="CDD" id="cd10917">
    <property type="entry name" value="CE4_NodB_like_6s_7s"/>
    <property type="match status" value="1"/>
</dbReference>
<evidence type="ECO:0000313" key="5">
    <source>
        <dbReference type="Proteomes" id="UP001597011"/>
    </source>
</evidence>
<comment type="caution">
    <text evidence="4">The sequence shown here is derived from an EMBL/GenBank/DDBJ whole genome shotgun (WGS) entry which is preliminary data.</text>
</comment>
<dbReference type="PANTHER" id="PTHR10587:SF133">
    <property type="entry name" value="CHITIN DEACETYLASE 1-RELATED"/>
    <property type="match status" value="1"/>
</dbReference>
<accession>A0ABW3BVM6</accession>
<keyword evidence="5" id="KW-1185">Reference proteome</keyword>
<dbReference type="SUPFAM" id="SSF88713">
    <property type="entry name" value="Glycoside hydrolase/deacetylase"/>
    <property type="match status" value="1"/>
</dbReference>
<dbReference type="RefSeq" id="WP_379943774.1">
    <property type="nucleotide sequence ID" value="NZ_JBHTIB010000016.1"/>
</dbReference>
<dbReference type="Pfam" id="PF01522">
    <property type="entry name" value="Polysacc_deac_1"/>
    <property type="match status" value="1"/>
</dbReference>
<sequence length="215" mass="24630">MTLTPVKTPIVAKKMFPNYIWDIATTEKTIYLTFDDGPTPDITNWTLNTLKNYNAKATFFCIGKNITAHPSIFQNIMNDGHAIGNHTNNHIKGWKTKTNNYLANIELCEDAFRIQNSEIRNQNLFRPPYGQITPKQGKKLLALGYKIIMWDVLSFDWEKNISEETCFNNVISKATSGSIVVFHDSVKASKNMQYALPKVLDYFSKKDFKFEALAF</sequence>
<dbReference type="Gene3D" id="3.20.20.370">
    <property type="entry name" value="Glycoside hydrolase/deacetylase"/>
    <property type="match status" value="1"/>
</dbReference>
<keyword evidence="2 4" id="KW-0378">Hydrolase</keyword>
<dbReference type="Proteomes" id="UP001597011">
    <property type="component" value="Unassembled WGS sequence"/>
</dbReference>
<dbReference type="EC" id="3.-.-.-" evidence="4"/>
<proteinExistence type="predicted"/>
<protein>
    <submittedName>
        <fullName evidence="4">Polysaccharide deacetylase family protein</fullName>
        <ecNumber evidence="4">3.-.-.-</ecNumber>
    </submittedName>
</protein>
<name>A0ABW3BVM6_9FLAO</name>
<dbReference type="EMBL" id="JBHTIB010000016">
    <property type="protein sequence ID" value="MFD0837151.1"/>
    <property type="molecule type" value="Genomic_DNA"/>
</dbReference>
<dbReference type="InterPro" id="IPR002509">
    <property type="entry name" value="NODB_dom"/>
</dbReference>
<evidence type="ECO:0000256" key="2">
    <source>
        <dbReference type="ARBA" id="ARBA00022801"/>
    </source>
</evidence>
<dbReference type="InterPro" id="IPR050248">
    <property type="entry name" value="Polysacc_deacetylase_ArnD"/>
</dbReference>
<evidence type="ECO:0000256" key="1">
    <source>
        <dbReference type="ARBA" id="ARBA00022723"/>
    </source>
</evidence>
<organism evidence="4 5">
    <name type="scientific">Mariniflexile aquimaris</name>
    <dbReference type="NCBI Taxonomy" id="881009"/>
    <lineage>
        <taxon>Bacteria</taxon>
        <taxon>Pseudomonadati</taxon>
        <taxon>Bacteroidota</taxon>
        <taxon>Flavobacteriia</taxon>
        <taxon>Flavobacteriales</taxon>
        <taxon>Flavobacteriaceae</taxon>
        <taxon>Mariniflexile</taxon>
    </lineage>
</organism>
<gene>
    <name evidence="4" type="ORF">ACFQ0I_15335</name>
</gene>
<dbReference type="InterPro" id="IPR011330">
    <property type="entry name" value="Glyco_hydro/deAcase_b/a-brl"/>
</dbReference>
<evidence type="ECO:0000313" key="4">
    <source>
        <dbReference type="EMBL" id="MFD0837151.1"/>
    </source>
</evidence>
<dbReference type="PANTHER" id="PTHR10587">
    <property type="entry name" value="GLYCOSYL TRANSFERASE-RELATED"/>
    <property type="match status" value="1"/>
</dbReference>
<dbReference type="PROSITE" id="PS51677">
    <property type="entry name" value="NODB"/>
    <property type="match status" value="1"/>
</dbReference>
<evidence type="ECO:0000259" key="3">
    <source>
        <dbReference type="PROSITE" id="PS51677"/>
    </source>
</evidence>
<feature type="domain" description="NodB homology" evidence="3">
    <location>
        <begin position="28"/>
        <end position="215"/>
    </location>
</feature>